<protein>
    <recommendedName>
        <fullName evidence="4">Secreted protein</fullName>
    </recommendedName>
</protein>
<dbReference type="RefSeq" id="WP_150591952.1">
    <property type="nucleotide sequence ID" value="NZ_CABVIJ010000021.1"/>
</dbReference>
<evidence type="ECO:0000313" key="3">
    <source>
        <dbReference type="Proteomes" id="UP000325779"/>
    </source>
</evidence>
<reference evidence="2 3" key="1">
    <citation type="submission" date="2019-09" db="EMBL/GenBank/DDBJ databases">
        <authorList>
            <person name="Chandra G."/>
            <person name="Truman W A."/>
        </authorList>
    </citation>
    <scope>NUCLEOTIDE SEQUENCE [LARGE SCALE GENOMIC DNA]</scope>
    <source>
        <strain evidence="2">PS732</strain>
    </source>
</reference>
<dbReference type="AlphaFoldDB" id="A0ABD7VKS4"/>
<name>A0ABD7VKS4_PSEFL</name>
<evidence type="ECO:0000256" key="1">
    <source>
        <dbReference type="SAM" id="SignalP"/>
    </source>
</evidence>
<sequence>MNFSLARPTVISTTVLLPLLMSMLSPAQAAPPQAVLVGPTGKICLTAAVTDNGNVLGACIKQTPEQTWFFRPPSSFTYLRPLVAGRSCVPFHMGVNVMVGGCNPLLGAKVPVTWSLNTPSARPIQLKPLPLDLTAEYRAANLFGHVAGQSSGVAGPTAVIWPLFGEGKPIMVSNLYDNCKVVDINDEANNGLPNIALNCGIVPKVAIYNGTEYVLSTLKVPADVNNCVLTAINNSNRAAGTCEYADGPDRAAFWSSFDAVPTTLVSANGYATETQFFNENDLIVVKETNTTPGQKVRQRLWRQVPNQAPYVPLPSGCNLIQVDALAQAVDKTIMTCVPTDSNAPLGVYTWSPAEGLTEVLGMAGTGDNLAKAISISGTLGGGYGVTPSGSAQASQVSLPGL</sequence>
<keyword evidence="1" id="KW-0732">Signal</keyword>
<feature type="chain" id="PRO_5044758052" description="Secreted protein" evidence="1">
    <location>
        <begin position="30"/>
        <end position="401"/>
    </location>
</feature>
<accession>A0ABD7VKS4</accession>
<feature type="signal peptide" evidence="1">
    <location>
        <begin position="1"/>
        <end position="29"/>
    </location>
</feature>
<evidence type="ECO:0008006" key="4">
    <source>
        <dbReference type="Google" id="ProtNLM"/>
    </source>
</evidence>
<comment type="caution">
    <text evidence="2">The sequence shown here is derived from an EMBL/GenBank/DDBJ whole genome shotgun (WGS) entry which is preliminary data.</text>
</comment>
<dbReference type="Proteomes" id="UP000325779">
    <property type="component" value="Unassembled WGS sequence"/>
</dbReference>
<organism evidence="2 3">
    <name type="scientific">Pseudomonas fluorescens</name>
    <dbReference type="NCBI Taxonomy" id="294"/>
    <lineage>
        <taxon>Bacteria</taxon>
        <taxon>Pseudomonadati</taxon>
        <taxon>Pseudomonadota</taxon>
        <taxon>Gammaproteobacteria</taxon>
        <taxon>Pseudomonadales</taxon>
        <taxon>Pseudomonadaceae</taxon>
        <taxon>Pseudomonas</taxon>
    </lineage>
</organism>
<gene>
    <name evidence="2" type="ORF">PS732_04335</name>
</gene>
<dbReference type="EMBL" id="CABVIJ010000021">
    <property type="protein sequence ID" value="VVP29908.1"/>
    <property type="molecule type" value="Genomic_DNA"/>
</dbReference>
<evidence type="ECO:0000313" key="2">
    <source>
        <dbReference type="EMBL" id="VVP29908.1"/>
    </source>
</evidence>
<proteinExistence type="predicted"/>